<gene>
    <name evidence="2" type="ORF">GOQ30_16705</name>
</gene>
<evidence type="ECO:0000313" key="3">
    <source>
        <dbReference type="Proteomes" id="UP000431264"/>
    </source>
</evidence>
<evidence type="ECO:0000313" key="2">
    <source>
        <dbReference type="EMBL" id="MVO10813.1"/>
    </source>
</evidence>
<feature type="transmembrane region" description="Helical" evidence="1">
    <location>
        <begin position="134"/>
        <end position="151"/>
    </location>
</feature>
<dbReference type="AlphaFoldDB" id="A0A6I4IV96"/>
<feature type="transmembrane region" description="Helical" evidence="1">
    <location>
        <begin position="32"/>
        <end position="51"/>
    </location>
</feature>
<keyword evidence="1" id="KW-0812">Transmembrane</keyword>
<accession>A0A6I4IV96</accession>
<dbReference type="RefSeq" id="WP_140999236.1">
    <property type="nucleotide sequence ID" value="NZ_VDCZ01000016.1"/>
</dbReference>
<feature type="transmembrane region" description="Helical" evidence="1">
    <location>
        <begin position="221"/>
        <end position="243"/>
    </location>
</feature>
<name>A0A6I4IV96_9FLAO</name>
<feature type="transmembrane region" description="Helical" evidence="1">
    <location>
        <begin position="80"/>
        <end position="104"/>
    </location>
</feature>
<keyword evidence="1" id="KW-1133">Transmembrane helix</keyword>
<sequence>MFQLYKKRGFSEFISDTFAFLKIEGKNYFKNYFIINGPLLLILVVCIYFAMKVYMDALFSSVNTQKFGENQLLNDLMSNIPLFIFLGIISFFAILFISFVSYSFPISYLKLVSTKSDITTQHIFQIMKEKLGKTILFFLASILVFLPIIAITVTLLILLSIIIIGIPLLIILIPVLFSWIKLSYYDYISTENDYLKSVGNGFELLKSKFWPIVGSTMIMYLIYYIIYSAITMVPYLIGIFGIFTNVNPQVNQEETFSTMSILVSAVLVIATICNYTLQNLIFINQGIIYYSLTDEKENISIKSDIDLIGSDSE</sequence>
<feature type="transmembrane region" description="Helical" evidence="1">
    <location>
        <begin position="157"/>
        <end position="180"/>
    </location>
</feature>
<organism evidence="2 3">
    <name type="scientific">Flavobacterium profundi</name>
    <dbReference type="NCBI Taxonomy" id="1774945"/>
    <lineage>
        <taxon>Bacteria</taxon>
        <taxon>Pseudomonadati</taxon>
        <taxon>Bacteroidota</taxon>
        <taxon>Flavobacteriia</taxon>
        <taxon>Flavobacteriales</taxon>
        <taxon>Flavobacteriaceae</taxon>
        <taxon>Flavobacterium</taxon>
    </lineage>
</organism>
<protein>
    <recommendedName>
        <fullName evidence="4">Glycerophosphoryl diester phosphodiesterase membrane domain-containing protein</fullName>
    </recommendedName>
</protein>
<comment type="caution">
    <text evidence="2">The sequence shown here is derived from an EMBL/GenBank/DDBJ whole genome shotgun (WGS) entry which is preliminary data.</text>
</comment>
<reference evidence="3" key="1">
    <citation type="submission" date="2019-05" db="EMBL/GenBank/DDBJ databases">
        <title>Flavobacterium profundi sp. nov., isolated from a deep-sea seamount.</title>
        <authorList>
            <person name="Zhang D.-C."/>
        </authorList>
    </citation>
    <scope>NUCLEOTIDE SEQUENCE [LARGE SCALE GENOMIC DNA]</scope>
    <source>
        <strain evidence="3">TP390</strain>
    </source>
</reference>
<evidence type="ECO:0008006" key="4">
    <source>
        <dbReference type="Google" id="ProtNLM"/>
    </source>
</evidence>
<evidence type="ECO:0000256" key="1">
    <source>
        <dbReference type="SAM" id="Phobius"/>
    </source>
</evidence>
<keyword evidence="1" id="KW-0472">Membrane</keyword>
<feature type="transmembrane region" description="Helical" evidence="1">
    <location>
        <begin position="255"/>
        <end position="277"/>
    </location>
</feature>
<keyword evidence="3" id="KW-1185">Reference proteome</keyword>
<dbReference type="OrthoDB" id="1149172at2"/>
<dbReference type="EMBL" id="WQLW01000016">
    <property type="protein sequence ID" value="MVO10813.1"/>
    <property type="molecule type" value="Genomic_DNA"/>
</dbReference>
<dbReference type="Proteomes" id="UP000431264">
    <property type="component" value="Unassembled WGS sequence"/>
</dbReference>
<proteinExistence type="predicted"/>